<organism evidence="2">
    <name type="scientific">Laqueus rubellus</name>
    <name type="common">Lampshell</name>
    <dbReference type="NCBI Taxonomy" id="93892"/>
    <lineage>
        <taxon>Eukaryota</taxon>
        <taxon>Metazoa</taxon>
        <taxon>Spiralia</taxon>
        <taxon>Lophotrochozoa</taxon>
        <taxon>Brachiopoda</taxon>
        <taxon>Rhynchonelliformea</taxon>
        <taxon>Rhynchonellata</taxon>
        <taxon>Terebratellidina</taxon>
        <taxon>Laqueoidea</taxon>
        <taxon>Laqueidae</taxon>
        <taxon>Laqueus</taxon>
    </lineage>
</organism>
<feature type="signal peptide" evidence="1">
    <location>
        <begin position="1"/>
        <end position="27"/>
    </location>
</feature>
<sequence length="508" mass="57631">MIIMYDVPFMLSVILSLLCCLSRSASANCMNSEWQQVFENDKAGKHVSGSLSKLINGINNGARVRVSLGTYFTEADSVSIVKGNVVCGQLLQHVSKASWQSFQSNAYHWWVMACSNGFYQMTRYNVGDHTHRGDTRTKGSFKWFIKKSSILIYANNKNGNRVSGNLGTLIDFVSNGNDIRGTTGSYSFPYDNVQINYQKKLLWGQSLDHVSQRTKYSVNEFQRNAYWWYTSLTSQGVRYMTRYSVGTHVSRGHSNDRTDMKWFVDPCWQHLYTNDANGATIYGTLKILVDSIKKGHRVRFVMDNRYAAEADNIHVKNGVVTIQALKHVSQAAAGDFQDDAYWYWLMLSTTGTVRAYRYKIGEAVHLHDSASKEIIKWYVDSVACKSSWSKLYSHDASGRRLSGNKKDLKSAVQQGYPVRVISDPGTNFYSFSAQNIAVNGDDLAAQTLNHISQSIKLNGEVTIQSNPYWWFTIVTTNGRREMSRWTVGKHQDRGKNVDSVAMEWFVNK</sequence>
<dbReference type="AlphaFoldDB" id="A0A3G9CNH9"/>
<feature type="chain" id="PRO_5017953655" evidence="1">
    <location>
        <begin position="28"/>
        <end position="508"/>
    </location>
</feature>
<protein>
    <submittedName>
        <fullName evidence="2">Shell matrix protein</fullName>
    </submittedName>
</protein>
<keyword evidence="1" id="KW-0732">Signal</keyword>
<proteinExistence type="evidence at transcript level"/>
<accession>A0A3G9CNH9</accession>
<evidence type="ECO:0000313" key="2">
    <source>
        <dbReference type="EMBL" id="BAS30464.1"/>
    </source>
</evidence>
<dbReference type="EMBL" id="FX982996">
    <property type="protein sequence ID" value="BAS30464.1"/>
    <property type="molecule type" value="mRNA"/>
</dbReference>
<reference evidence="2" key="1">
    <citation type="journal article" date="2015" name="Proteome Sci.">
        <title>Proteome analysis of shell matrix proteins in the brachiopod Laqueus rubellus.</title>
        <authorList>
            <person name="Isowa Y."/>
            <person name="Sarashina I."/>
            <person name="Oshima K."/>
            <person name="Kito K."/>
            <person name="Hattori M."/>
            <person name="Endo K."/>
        </authorList>
    </citation>
    <scope>NUCLEOTIDE SEQUENCE</scope>
    <source>
        <tissue evidence="2">Mantle</tissue>
    </source>
</reference>
<evidence type="ECO:0000256" key="1">
    <source>
        <dbReference type="SAM" id="SignalP"/>
    </source>
</evidence>
<name>A0A3G9CNH9_LAQRU</name>